<comment type="caution">
    <text evidence="2">The sequence shown here is derived from an EMBL/GenBank/DDBJ whole genome shotgun (WGS) entry which is preliminary data.</text>
</comment>
<dbReference type="Proteomes" id="UP000606008">
    <property type="component" value="Unassembled WGS sequence"/>
</dbReference>
<dbReference type="Pfam" id="PF11716">
    <property type="entry name" value="MDMPI_N"/>
    <property type="match status" value="1"/>
</dbReference>
<evidence type="ECO:0000313" key="2">
    <source>
        <dbReference type="EMBL" id="NID12130.1"/>
    </source>
</evidence>
<proteinExistence type="predicted"/>
<feature type="domain" description="Mycothiol-dependent maleylpyruvate isomerase metal-binding" evidence="1">
    <location>
        <begin position="16"/>
        <end position="158"/>
    </location>
</feature>
<keyword evidence="2" id="KW-0413">Isomerase</keyword>
<dbReference type="InterPro" id="IPR034660">
    <property type="entry name" value="DinB/YfiT-like"/>
</dbReference>
<reference evidence="2" key="1">
    <citation type="submission" date="2024-05" db="EMBL/GenBank/DDBJ databases">
        <authorList>
            <person name="Jung D.-H."/>
        </authorList>
    </citation>
    <scope>NUCLEOTIDE SEQUENCE</scope>
    <source>
        <strain evidence="2">JA-25</strain>
    </source>
</reference>
<dbReference type="SUPFAM" id="SSF109854">
    <property type="entry name" value="DinB/YfiT-like putative metalloenzymes"/>
    <property type="match status" value="1"/>
</dbReference>
<organism evidence="2 3">
    <name type="scientific">Fibrivirga algicola</name>
    <dbReference type="NCBI Taxonomy" id="2950420"/>
    <lineage>
        <taxon>Bacteria</taxon>
        <taxon>Pseudomonadati</taxon>
        <taxon>Bacteroidota</taxon>
        <taxon>Cytophagia</taxon>
        <taxon>Cytophagales</taxon>
        <taxon>Spirosomataceae</taxon>
        <taxon>Fibrivirga</taxon>
    </lineage>
</organism>
<dbReference type="RefSeq" id="WP_166692996.1">
    <property type="nucleotide sequence ID" value="NZ_WAEL01000007.1"/>
</dbReference>
<dbReference type="GO" id="GO:0016853">
    <property type="term" value="F:isomerase activity"/>
    <property type="evidence" value="ECO:0007669"/>
    <property type="project" value="UniProtKB-KW"/>
</dbReference>
<dbReference type="Gene3D" id="1.20.120.450">
    <property type="entry name" value="dinb family like domain"/>
    <property type="match status" value="1"/>
</dbReference>
<evidence type="ECO:0000313" key="3">
    <source>
        <dbReference type="Proteomes" id="UP000606008"/>
    </source>
</evidence>
<dbReference type="NCBIfam" id="TIGR03083">
    <property type="entry name" value="maleylpyruvate isomerase family mycothiol-dependent enzyme"/>
    <property type="match status" value="1"/>
</dbReference>
<dbReference type="EMBL" id="WAEL01000007">
    <property type="protein sequence ID" value="NID12130.1"/>
    <property type="molecule type" value="Genomic_DNA"/>
</dbReference>
<gene>
    <name evidence="2" type="ORF">F7231_18300</name>
</gene>
<dbReference type="InterPro" id="IPR017517">
    <property type="entry name" value="Maleyloyr_isom"/>
</dbReference>
<keyword evidence="3" id="KW-1185">Reference proteome</keyword>
<evidence type="ECO:0000259" key="1">
    <source>
        <dbReference type="Pfam" id="PF11716"/>
    </source>
</evidence>
<name>A0ABX0QI74_9BACT</name>
<sequence length="280" mass="31719">MPSMPPIQTAPLFPVLHQHLQTLLRSLSPADWQRETICTGWTVKDVAAHLLDTSLRTIAMYRDRYVAPDSPTIGSYQELVGYLNQLNNDWVRATRRLSPAVLIDWLVQAGAEADALITALPPDEPALFSVAWAGQQVSPNWFHVAREYTERWHHQQQIRLAVGQTADLETDELYQPVLDTFMQALPFAYRDTPATVGTLLRFSVADLAGGNWFLRREQDQWRLAPTAPNQQPDTWVQINRAFAWQLLTRNLPTDVAASYINISGDEALGRNVLTMRSVMM</sequence>
<dbReference type="InterPro" id="IPR024344">
    <property type="entry name" value="MDMPI_metal-binding"/>
</dbReference>
<protein>
    <submittedName>
        <fullName evidence="2">Maleylpyruvate isomerase family protein</fullName>
    </submittedName>
</protein>
<accession>A0ABX0QI74</accession>